<reference evidence="2 3" key="1">
    <citation type="submission" date="2023-07" db="EMBL/GenBank/DDBJ databases">
        <title>Sorghum-associated microbial communities from plants grown in Nebraska, USA.</title>
        <authorList>
            <person name="Schachtman D."/>
        </authorList>
    </citation>
    <scope>NUCLEOTIDE SEQUENCE [LARGE SCALE GENOMIC DNA]</scope>
    <source>
        <strain evidence="2 3">BE240</strain>
    </source>
</reference>
<keyword evidence="3" id="KW-1185">Reference proteome</keyword>
<sequence>MQTLQELGEAVAARRRGLGLKQADVAERAGVTPESLSRFERGRSAEFGSRKLLAVLAVLGAELDVIQAGQSGNLDELRRERAQAQGVGGERS</sequence>
<organism evidence="2 3">
    <name type="scientific">Hydrogenophaga laconesensis</name>
    <dbReference type="NCBI Taxonomy" id="1805971"/>
    <lineage>
        <taxon>Bacteria</taxon>
        <taxon>Pseudomonadati</taxon>
        <taxon>Pseudomonadota</taxon>
        <taxon>Betaproteobacteria</taxon>
        <taxon>Burkholderiales</taxon>
        <taxon>Comamonadaceae</taxon>
        <taxon>Hydrogenophaga</taxon>
    </lineage>
</organism>
<dbReference type="RefSeq" id="WP_204732298.1">
    <property type="nucleotide sequence ID" value="NZ_JAVDWE010000003.1"/>
</dbReference>
<dbReference type="Pfam" id="PF01381">
    <property type="entry name" value="HTH_3"/>
    <property type="match status" value="1"/>
</dbReference>
<protein>
    <submittedName>
        <fullName evidence="2">Transcriptional regulator with XRE-family HTH domain</fullName>
    </submittedName>
</protein>
<evidence type="ECO:0000313" key="2">
    <source>
        <dbReference type="EMBL" id="MDR7093836.1"/>
    </source>
</evidence>
<dbReference type="InterPro" id="IPR001387">
    <property type="entry name" value="Cro/C1-type_HTH"/>
</dbReference>
<dbReference type="InterPro" id="IPR010982">
    <property type="entry name" value="Lambda_DNA-bd_dom_sf"/>
</dbReference>
<proteinExistence type="predicted"/>
<accession>A0ABU1V8Q8</accession>
<dbReference type="Gene3D" id="1.10.260.40">
    <property type="entry name" value="lambda repressor-like DNA-binding domains"/>
    <property type="match status" value="1"/>
</dbReference>
<feature type="domain" description="HTH cro/C1-type" evidence="1">
    <location>
        <begin position="11"/>
        <end position="66"/>
    </location>
</feature>
<evidence type="ECO:0000259" key="1">
    <source>
        <dbReference type="PROSITE" id="PS50943"/>
    </source>
</evidence>
<dbReference type="Proteomes" id="UP001265550">
    <property type="component" value="Unassembled WGS sequence"/>
</dbReference>
<gene>
    <name evidence="2" type="ORF">J2X09_001568</name>
</gene>
<dbReference type="SMART" id="SM00530">
    <property type="entry name" value="HTH_XRE"/>
    <property type="match status" value="1"/>
</dbReference>
<comment type="caution">
    <text evidence="2">The sequence shown here is derived from an EMBL/GenBank/DDBJ whole genome shotgun (WGS) entry which is preliminary data.</text>
</comment>
<dbReference type="SUPFAM" id="SSF47413">
    <property type="entry name" value="lambda repressor-like DNA-binding domains"/>
    <property type="match status" value="1"/>
</dbReference>
<evidence type="ECO:0000313" key="3">
    <source>
        <dbReference type="Proteomes" id="UP001265550"/>
    </source>
</evidence>
<dbReference type="EMBL" id="JAVDWE010000003">
    <property type="protein sequence ID" value="MDR7093836.1"/>
    <property type="molecule type" value="Genomic_DNA"/>
</dbReference>
<dbReference type="CDD" id="cd00093">
    <property type="entry name" value="HTH_XRE"/>
    <property type="match status" value="1"/>
</dbReference>
<name>A0ABU1V8Q8_9BURK</name>
<dbReference type="PROSITE" id="PS50943">
    <property type="entry name" value="HTH_CROC1"/>
    <property type="match status" value="1"/>
</dbReference>